<organism evidence="1 2">
    <name type="scientific">Candidatus Colimorpha enterica</name>
    <dbReference type="NCBI Taxonomy" id="3083063"/>
    <lineage>
        <taxon>Bacteria</taxon>
        <taxon>Pseudomonadati</taxon>
        <taxon>Bacteroidota</taxon>
        <taxon>Bacteroidia</taxon>
        <taxon>Bacteroidales</taxon>
        <taxon>Candidatus Colimorpha</taxon>
    </lineage>
</organism>
<gene>
    <name evidence="1" type="ORF">BN580_02058</name>
</gene>
<evidence type="ECO:0000313" key="2">
    <source>
        <dbReference type="Proteomes" id="UP000017938"/>
    </source>
</evidence>
<sequence>MDVFSKAGITVFYHGKDEIYISIKDFYENVRDIEPFKCGGHLWNGYTCTSFGYPYTMLEAKDDGCVFQVMILMKNGEYEISFNDADVRSIIESISTCHLLKNNSNF</sequence>
<protein>
    <submittedName>
        <fullName evidence="1">Uncharacterized protein</fullName>
    </submittedName>
</protein>
<dbReference type="Proteomes" id="UP000017938">
    <property type="component" value="Unassembled WGS sequence"/>
</dbReference>
<dbReference type="EMBL" id="CBFW010000343">
    <property type="protein sequence ID" value="CDC76114.1"/>
    <property type="molecule type" value="Genomic_DNA"/>
</dbReference>
<name>R6U205_9BACT</name>
<evidence type="ECO:0000313" key="1">
    <source>
        <dbReference type="EMBL" id="CDC76114.1"/>
    </source>
</evidence>
<comment type="caution">
    <text evidence="1">The sequence shown here is derived from an EMBL/GenBank/DDBJ whole genome shotgun (WGS) entry which is preliminary data.</text>
</comment>
<dbReference type="STRING" id="1263015.BN580_02058"/>
<reference evidence="1" key="1">
    <citation type="submission" date="2012-11" db="EMBL/GenBank/DDBJ databases">
        <title>Dependencies among metagenomic species, viruses, plasmids and units of genetic variation.</title>
        <authorList>
            <person name="Nielsen H.B."/>
            <person name="Almeida M."/>
            <person name="Juncker A.S."/>
            <person name="Rasmussen S."/>
            <person name="Li J."/>
            <person name="Sunagawa S."/>
            <person name="Plichta D."/>
            <person name="Gautier L."/>
            <person name="Le Chatelier E."/>
            <person name="Peletier E."/>
            <person name="Bonde I."/>
            <person name="Nielsen T."/>
            <person name="Manichanh C."/>
            <person name="Arumugam M."/>
            <person name="Batto J."/>
            <person name="Santos M.B.Q.D."/>
            <person name="Blom N."/>
            <person name="Borruel N."/>
            <person name="Burgdorf K.S."/>
            <person name="Boumezbeur F."/>
            <person name="Casellas F."/>
            <person name="Dore J."/>
            <person name="Guarner F."/>
            <person name="Hansen T."/>
            <person name="Hildebrand F."/>
            <person name="Kaas R.S."/>
            <person name="Kennedy S."/>
            <person name="Kristiansen K."/>
            <person name="Kultima J.R."/>
            <person name="Leonard P."/>
            <person name="Levenez F."/>
            <person name="Lund O."/>
            <person name="Moumen B."/>
            <person name="Le Paslier D."/>
            <person name="Pons N."/>
            <person name="Pedersen O."/>
            <person name="Prifti E."/>
            <person name="Qin J."/>
            <person name="Raes J."/>
            <person name="Tap J."/>
            <person name="Tims S."/>
            <person name="Ussery D.W."/>
            <person name="Yamada T."/>
            <person name="MetaHit consortium"/>
            <person name="Renault P."/>
            <person name="Sicheritz-Ponten T."/>
            <person name="Bork P."/>
            <person name="Wang J."/>
            <person name="Brunak S."/>
            <person name="Ehrlich S.D."/>
        </authorList>
    </citation>
    <scope>NUCLEOTIDE SEQUENCE [LARGE SCALE GENOMIC DNA]</scope>
</reference>
<accession>R6U205</accession>
<dbReference type="AlphaFoldDB" id="R6U205"/>
<proteinExistence type="predicted"/>